<proteinExistence type="predicted"/>
<evidence type="ECO:0000313" key="1">
    <source>
        <dbReference type="EMBL" id="KAG1369961.1"/>
    </source>
</evidence>
<accession>A0A8K0IXM5</accession>
<dbReference type="AlphaFoldDB" id="A0A8K0IXM5"/>
<evidence type="ECO:0000313" key="2">
    <source>
        <dbReference type="Proteomes" id="UP000797356"/>
    </source>
</evidence>
<protein>
    <submittedName>
        <fullName evidence="1">Uncharacterized protein</fullName>
    </submittedName>
</protein>
<dbReference type="Proteomes" id="UP000797356">
    <property type="component" value="Chromosome 15"/>
</dbReference>
<comment type="caution">
    <text evidence="1">The sequence shown here is derived from an EMBL/GenBank/DDBJ whole genome shotgun (WGS) entry which is preliminary data.</text>
</comment>
<reference evidence="1" key="2">
    <citation type="submission" date="2019-07" db="EMBL/GenBank/DDBJ databases">
        <authorList>
            <person name="Yang Y."/>
            <person name="Bocs S."/>
            <person name="Baudouin L."/>
        </authorList>
    </citation>
    <scope>NUCLEOTIDE SEQUENCE</scope>
    <source>
        <tissue evidence="1">Spear leaf of Hainan Tall coconut</tissue>
    </source>
</reference>
<keyword evidence="2" id="KW-1185">Reference proteome</keyword>
<dbReference type="OrthoDB" id="10541332at2759"/>
<gene>
    <name evidence="1" type="ORF">COCNU_15G003270</name>
</gene>
<name>A0A8K0IXM5_COCNU</name>
<organism evidence="1 2">
    <name type="scientific">Cocos nucifera</name>
    <name type="common">Coconut palm</name>
    <dbReference type="NCBI Taxonomy" id="13894"/>
    <lineage>
        <taxon>Eukaryota</taxon>
        <taxon>Viridiplantae</taxon>
        <taxon>Streptophyta</taxon>
        <taxon>Embryophyta</taxon>
        <taxon>Tracheophyta</taxon>
        <taxon>Spermatophyta</taxon>
        <taxon>Magnoliopsida</taxon>
        <taxon>Liliopsida</taxon>
        <taxon>Arecaceae</taxon>
        <taxon>Arecoideae</taxon>
        <taxon>Cocoseae</taxon>
        <taxon>Attaleinae</taxon>
        <taxon>Cocos</taxon>
    </lineage>
</organism>
<reference evidence="1" key="1">
    <citation type="journal article" date="2017" name="Gigascience">
        <title>The genome draft of coconut (Cocos nucifera).</title>
        <authorList>
            <person name="Xiao Y."/>
            <person name="Xu P."/>
            <person name="Fan H."/>
            <person name="Baudouin L."/>
            <person name="Xia W."/>
            <person name="Bocs S."/>
            <person name="Xu J."/>
            <person name="Li Q."/>
            <person name="Guo A."/>
            <person name="Zhou L."/>
            <person name="Li J."/>
            <person name="Wu Y."/>
            <person name="Ma Z."/>
            <person name="Armero A."/>
            <person name="Issali A.E."/>
            <person name="Liu N."/>
            <person name="Peng M."/>
            <person name="Yang Y."/>
        </authorList>
    </citation>
    <scope>NUCLEOTIDE SEQUENCE</scope>
    <source>
        <tissue evidence="1">Spear leaf of Hainan Tall coconut</tissue>
    </source>
</reference>
<sequence>MMKLAPMKKLDDKASTKPLMLSADMPLYASTQLRPGGTPGGAISRHLPILLLHRRPSRLPFPKISHGADSSPARFLAALLLLEIKAVRIPSSQSLSLAPKSLSLSLSISRGLVSFLRSETERKQAMEFVLGKTRANNSCDLLN</sequence>
<dbReference type="EMBL" id="CM017886">
    <property type="protein sequence ID" value="KAG1369961.1"/>
    <property type="molecule type" value="Genomic_DNA"/>
</dbReference>